<feature type="region of interest" description="Disordered" evidence="1">
    <location>
        <begin position="1"/>
        <end position="46"/>
    </location>
</feature>
<sequence>MAGRKGRPPISPSRGRLKKSLRNEKSTQPLESSEQVSSVSVTEMSECHGIEEEEIHSVDVDQGSMHEIDDTLAPEENELQIIPWEMRDEVTAAAEIDEEQNIFMHRGADVLQTTRMFSCFDCPPIPLCRLIPYARVRGLRDDLGGLKTAFAKEGYMQEKGAFIVSLWTFKREQTIATDDIKEKWDPLWIEINEEYELELKSQPRFSDLSDCMFYVWEGNHCTLAWIEAIKGKFSTSKERHCRVLCTIIDPTKVPKIALLSSLQQMNVMNMHALVATHIRDEIVNTNHICAAEHESYLKTLPEKDQKLIASVRRKYAKGEEPWYPLTRCYLGMLVYDIQITKEKESRLTQLKQEMPVEDVKKEEKSIHGEIIHKYQERIGKLLNILDPNLGTDWLAKIMSLKWGHDNWATLEKLNLIALHDAPMQNKIQWVSLLESDRITRTAFGLKKGDNLFQHWLRREGYLARLNDWLTGFCHFWFQRGSCQLSHLCSRGETTTTCYFRGVHLSSERRETVVDTTIVKDVLEHDSSGLIVVRRSIQFVYVLESPLRYPMLPVDTRCIAIVGNYISIAANYREDFVFLDLPFGGLPIGSSSPSRWDIFIEEHVRSAIHLTFSTLANSGWLFIMASTTGEVIGWVERFCRDSQMVVHRRIIVLHHSSYGYVESLSGQIQCQCSMLLMRSREEASTSLDVEDEGDMPSRVDPYDDYALPIYAEAAAQRMAKELRYDFRICETRHKRNVFIDDECDSS</sequence>
<dbReference type="AlphaFoldDB" id="A0A9D4UUK6"/>
<protein>
    <submittedName>
        <fullName evidence="2">Uncharacterized protein</fullName>
    </submittedName>
</protein>
<dbReference type="Proteomes" id="UP000886520">
    <property type="component" value="Chromosome 10"/>
</dbReference>
<feature type="compositionally biased region" description="Low complexity" evidence="1">
    <location>
        <begin position="31"/>
        <end position="44"/>
    </location>
</feature>
<evidence type="ECO:0000256" key="1">
    <source>
        <dbReference type="SAM" id="MobiDB-lite"/>
    </source>
</evidence>
<dbReference type="EMBL" id="JABFUD020000010">
    <property type="protein sequence ID" value="KAI5074206.1"/>
    <property type="molecule type" value="Genomic_DNA"/>
</dbReference>
<comment type="caution">
    <text evidence="2">The sequence shown here is derived from an EMBL/GenBank/DDBJ whole genome shotgun (WGS) entry which is preliminary data.</text>
</comment>
<gene>
    <name evidence="2" type="ORF">GOP47_0010167</name>
</gene>
<evidence type="ECO:0000313" key="3">
    <source>
        <dbReference type="Proteomes" id="UP000886520"/>
    </source>
</evidence>
<proteinExistence type="predicted"/>
<organism evidence="2 3">
    <name type="scientific">Adiantum capillus-veneris</name>
    <name type="common">Maidenhair fern</name>
    <dbReference type="NCBI Taxonomy" id="13818"/>
    <lineage>
        <taxon>Eukaryota</taxon>
        <taxon>Viridiplantae</taxon>
        <taxon>Streptophyta</taxon>
        <taxon>Embryophyta</taxon>
        <taxon>Tracheophyta</taxon>
        <taxon>Polypodiopsida</taxon>
        <taxon>Polypodiidae</taxon>
        <taxon>Polypodiales</taxon>
        <taxon>Pteridineae</taxon>
        <taxon>Pteridaceae</taxon>
        <taxon>Vittarioideae</taxon>
        <taxon>Adiantum</taxon>
    </lineage>
</organism>
<accession>A0A9D4UUK6</accession>
<keyword evidence="3" id="KW-1185">Reference proteome</keyword>
<evidence type="ECO:0000313" key="2">
    <source>
        <dbReference type="EMBL" id="KAI5074206.1"/>
    </source>
</evidence>
<dbReference type="OrthoDB" id="1983355at2759"/>
<name>A0A9D4UUK6_ADICA</name>
<reference evidence="2" key="1">
    <citation type="submission" date="2021-01" db="EMBL/GenBank/DDBJ databases">
        <title>Adiantum capillus-veneris genome.</title>
        <authorList>
            <person name="Fang Y."/>
            <person name="Liao Q."/>
        </authorList>
    </citation>
    <scope>NUCLEOTIDE SEQUENCE</scope>
    <source>
        <strain evidence="2">H3</strain>
        <tissue evidence="2">Leaf</tissue>
    </source>
</reference>